<evidence type="ECO:0000256" key="1">
    <source>
        <dbReference type="SAM" id="MobiDB-lite"/>
    </source>
</evidence>
<reference evidence="3 4" key="1">
    <citation type="journal article" date="2016" name="Mol. Biol. Evol.">
        <title>Comparative Genomics of Early-Diverging Mushroom-Forming Fungi Provides Insights into the Origins of Lignocellulose Decay Capabilities.</title>
        <authorList>
            <person name="Nagy L.G."/>
            <person name="Riley R."/>
            <person name="Tritt A."/>
            <person name="Adam C."/>
            <person name="Daum C."/>
            <person name="Floudas D."/>
            <person name="Sun H."/>
            <person name="Yadav J.S."/>
            <person name="Pangilinan J."/>
            <person name="Larsson K.H."/>
            <person name="Matsuura K."/>
            <person name="Barry K."/>
            <person name="Labutti K."/>
            <person name="Kuo R."/>
            <person name="Ohm R.A."/>
            <person name="Bhattacharya S.S."/>
            <person name="Shirouzu T."/>
            <person name="Yoshinaga Y."/>
            <person name="Martin F.M."/>
            <person name="Grigoriev I.V."/>
            <person name="Hibbett D.S."/>
        </authorList>
    </citation>
    <scope>NUCLEOTIDE SEQUENCE [LARGE SCALE GENOMIC DNA]</scope>
    <source>
        <strain evidence="3 4">HHB12733</strain>
    </source>
</reference>
<dbReference type="AlphaFoldDB" id="A0A165DCC1"/>
<sequence length="227" mass="24556">MRRLGCPPSPRGGVLPFFAPNPRGKEAEAASRHKERVAHGRSPFAAPGGITHHRRCSKRALARARKHRRAAARSASRPLPLGLGIPVSLASLDHCTLLLAFHGEGARSDSSPCAGGSRRLAMTACTPAQHTRQKRAKTRSGLTSRPACTMTVQYRQLNVTHSTERSSLPFPPSAIRHPPSQLLQTLSHIIKLTSTLLLLLLLALLLLLLDEARSAANPNLIFDIPLT</sequence>
<feature type="region of interest" description="Disordered" evidence="1">
    <location>
        <begin position="1"/>
        <end position="54"/>
    </location>
</feature>
<dbReference type="InParanoid" id="A0A165DCC1"/>
<keyword evidence="2" id="KW-0812">Transmembrane</keyword>
<keyword evidence="4" id="KW-1185">Reference proteome</keyword>
<evidence type="ECO:0000313" key="4">
    <source>
        <dbReference type="Proteomes" id="UP000076842"/>
    </source>
</evidence>
<dbReference type="EMBL" id="KV424064">
    <property type="protein sequence ID" value="KZT52497.1"/>
    <property type="molecule type" value="Genomic_DNA"/>
</dbReference>
<evidence type="ECO:0000313" key="3">
    <source>
        <dbReference type="EMBL" id="KZT52497.1"/>
    </source>
</evidence>
<gene>
    <name evidence="3" type="ORF">CALCODRAFT_88147</name>
</gene>
<keyword evidence="2" id="KW-0472">Membrane</keyword>
<evidence type="ECO:0000256" key="2">
    <source>
        <dbReference type="SAM" id="Phobius"/>
    </source>
</evidence>
<feature type="compositionally biased region" description="Basic and acidic residues" evidence="1">
    <location>
        <begin position="23"/>
        <end position="32"/>
    </location>
</feature>
<protein>
    <submittedName>
        <fullName evidence="3">Uncharacterized protein</fullName>
    </submittedName>
</protein>
<feature type="transmembrane region" description="Helical" evidence="2">
    <location>
        <begin position="189"/>
        <end position="209"/>
    </location>
</feature>
<proteinExistence type="predicted"/>
<dbReference type="Proteomes" id="UP000076842">
    <property type="component" value="Unassembled WGS sequence"/>
</dbReference>
<accession>A0A165DCC1</accession>
<keyword evidence="2" id="KW-1133">Transmembrane helix</keyword>
<name>A0A165DCC1_9BASI</name>
<organism evidence="3 4">
    <name type="scientific">Calocera cornea HHB12733</name>
    <dbReference type="NCBI Taxonomy" id="1353952"/>
    <lineage>
        <taxon>Eukaryota</taxon>
        <taxon>Fungi</taxon>
        <taxon>Dikarya</taxon>
        <taxon>Basidiomycota</taxon>
        <taxon>Agaricomycotina</taxon>
        <taxon>Dacrymycetes</taxon>
        <taxon>Dacrymycetales</taxon>
        <taxon>Dacrymycetaceae</taxon>
        <taxon>Calocera</taxon>
    </lineage>
</organism>